<dbReference type="AlphaFoldDB" id="A0A438HJX6"/>
<evidence type="ECO:0000313" key="1">
    <source>
        <dbReference type="EMBL" id="RVW84773.1"/>
    </source>
</evidence>
<organism evidence="1 2">
    <name type="scientific">Vitis vinifera</name>
    <name type="common">Grape</name>
    <dbReference type="NCBI Taxonomy" id="29760"/>
    <lineage>
        <taxon>Eukaryota</taxon>
        <taxon>Viridiplantae</taxon>
        <taxon>Streptophyta</taxon>
        <taxon>Embryophyta</taxon>
        <taxon>Tracheophyta</taxon>
        <taxon>Spermatophyta</taxon>
        <taxon>Magnoliopsida</taxon>
        <taxon>eudicotyledons</taxon>
        <taxon>Gunneridae</taxon>
        <taxon>Pentapetalae</taxon>
        <taxon>rosids</taxon>
        <taxon>Vitales</taxon>
        <taxon>Vitaceae</taxon>
        <taxon>Viteae</taxon>
        <taxon>Vitis</taxon>
    </lineage>
</organism>
<protein>
    <submittedName>
        <fullName evidence="1">Uncharacterized protein</fullName>
    </submittedName>
</protein>
<dbReference type="EMBL" id="QGNW01000212">
    <property type="protein sequence ID" value="RVW84773.1"/>
    <property type="molecule type" value="Genomic_DNA"/>
</dbReference>
<name>A0A438HJX6_VITVI</name>
<sequence>MGTQKAFIRPGGPCQGNKLSKSLKSAQSTVQGKAVKKIVERGQGFSSWIRFGERGLAWLLVGLEACYKGKFRVFFRRVWNEGGRGYKLELHSTKVGRFLLCSALSIEEKSFSLVFPEGKEFLRGWKILATKLRSIGAVPEPRLLEASKEFIWELEEKGEPL</sequence>
<evidence type="ECO:0000313" key="2">
    <source>
        <dbReference type="Proteomes" id="UP000288805"/>
    </source>
</evidence>
<comment type="caution">
    <text evidence="1">The sequence shown here is derived from an EMBL/GenBank/DDBJ whole genome shotgun (WGS) entry which is preliminary data.</text>
</comment>
<accession>A0A438HJX6</accession>
<gene>
    <name evidence="1" type="ORF">CK203_046688</name>
</gene>
<reference evidence="1 2" key="1">
    <citation type="journal article" date="2018" name="PLoS Genet.">
        <title>Population sequencing reveals clonal diversity and ancestral inbreeding in the grapevine cultivar Chardonnay.</title>
        <authorList>
            <person name="Roach M.J."/>
            <person name="Johnson D.L."/>
            <person name="Bohlmann J."/>
            <person name="van Vuuren H.J."/>
            <person name="Jones S.J."/>
            <person name="Pretorius I.S."/>
            <person name="Schmidt S.A."/>
            <person name="Borneman A.R."/>
        </authorList>
    </citation>
    <scope>NUCLEOTIDE SEQUENCE [LARGE SCALE GENOMIC DNA]</scope>
    <source>
        <strain evidence="2">cv. Chardonnay</strain>
        <tissue evidence="1">Leaf</tissue>
    </source>
</reference>
<dbReference type="Proteomes" id="UP000288805">
    <property type="component" value="Unassembled WGS sequence"/>
</dbReference>
<proteinExistence type="predicted"/>